<dbReference type="Pfam" id="PF13489">
    <property type="entry name" value="Methyltransf_23"/>
    <property type="match status" value="1"/>
</dbReference>
<dbReference type="Proteomes" id="UP000518878">
    <property type="component" value="Unassembled WGS sequence"/>
</dbReference>
<sequence>MHTGEQYHQFFLTSRREVAVRDRFRELALGLLAKGADVLDFGAGTGIDAKAYVANGHRTFVHEPSPSMRGHLELYCHDEVARGAVVCVDADLPCRVDAVTANFAVLNHIADQTPLFEQLYTVVNPGGFVLASMLNPYFLGDARYGWWRRNLFNLFRHGFYSFETESGIHRFAPRVPERAAAPYFRLERRLPGGFGMLTEPYLFLLFRRT</sequence>
<protein>
    <submittedName>
        <fullName evidence="1">Class I SAM-dependent methyltransferase</fullName>
    </submittedName>
</protein>
<proteinExistence type="predicted"/>
<dbReference type="AlphaFoldDB" id="A0A7X5QWG0"/>
<dbReference type="GO" id="GO:0032259">
    <property type="term" value="P:methylation"/>
    <property type="evidence" value="ECO:0007669"/>
    <property type="project" value="UniProtKB-KW"/>
</dbReference>
<dbReference type="CDD" id="cd02440">
    <property type="entry name" value="AdoMet_MTases"/>
    <property type="match status" value="1"/>
</dbReference>
<dbReference type="InterPro" id="IPR029063">
    <property type="entry name" value="SAM-dependent_MTases_sf"/>
</dbReference>
<accession>A0A7X5QWG0</accession>
<dbReference type="GO" id="GO:0008168">
    <property type="term" value="F:methyltransferase activity"/>
    <property type="evidence" value="ECO:0007669"/>
    <property type="project" value="UniProtKB-KW"/>
</dbReference>
<gene>
    <name evidence="1" type="ORF">HBF32_14230</name>
</gene>
<organism evidence="1 2">
    <name type="scientific">Luteibacter yeojuensis</name>
    <dbReference type="NCBI Taxonomy" id="345309"/>
    <lineage>
        <taxon>Bacteria</taxon>
        <taxon>Pseudomonadati</taxon>
        <taxon>Pseudomonadota</taxon>
        <taxon>Gammaproteobacteria</taxon>
        <taxon>Lysobacterales</taxon>
        <taxon>Rhodanobacteraceae</taxon>
        <taxon>Luteibacter</taxon>
    </lineage>
</organism>
<reference evidence="1 2" key="1">
    <citation type="journal article" date="2006" name="Int. J. Syst. Evol. Microbiol.">
        <title>Dyella yeojuensis sp. nov., isolated from greenhouse soil in Korea.</title>
        <authorList>
            <person name="Kim B.Y."/>
            <person name="Weon H.Y."/>
            <person name="Lee K.H."/>
            <person name="Seok S.J."/>
            <person name="Kwon S.W."/>
            <person name="Go S.J."/>
            <person name="Stackebrandt E."/>
        </authorList>
    </citation>
    <scope>NUCLEOTIDE SEQUENCE [LARGE SCALE GENOMIC DNA]</scope>
    <source>
        <strain evidence="1 2">DSM 17673</strain>
    </source>
</reference>
<evidence type="ECO:0000313" key="1">
    <source>
        <dbReference type="EMBL" id="NID16626.1"/>
    </source>
</evidence>
<keyword evidence="2" id="KW-1185">Reference proteome</keyword>
<evidence type="ECO:0000313" key="2">
    <source>
        <dbReference type="Proteomes" id="UP000518878"/>
    </source>
</evidence>
<keyword evidence="1" id="KW-0489">Methyltransferase</keyword>
<comment type="caution">
    <text evidence="1">The sequence shown here is derived from an EMBL/GenBank/DDBJ whole genome shotgun (WGS) entry which is preliminary data.</text>
</comment>
<dbReference type="Gene3D" id="3.40.50.150">
    <property type="entry name" value="Vaccinia Virus protein VP39"/>
    <property type="match status" value="1"/>
</dbReference>
<dbReference type="RefSeq" id="WP_166700257.1">
    <property type="nucleotide sequence ID" value="NZ_JAAQTL010000001.1"/>
</dbReference>
<dbReference type="SUPFAM" id="SSF53335">
    <property type="entry name" value="S-adenosyl-L-methionine-dependent methyltransferases"/>
    <property type="match status" value="1"/>
</dbReference>
<name>A0A7X5QWG0_9GAMM</name>
<dbReference type="EMBL" id="JAAQTL010000001">
    <property type="protein sequence ID" value="NID16626.1"/>
    <property type="molecule type" value="Genomic_DNA"/>
</dbReference>
<keyword evidence="1" id="KW-0808">Transferase</keyword>